<sequence length="324" mass="34221">MDETRRLDAREDAQYAAERALQAPYERNGRSRSAVSWSAVIAGAVAMAAFALILLTLGTGLGLSSLSPWPGSGAHAKAFGFAAIVWICVTQIMSAGLGGYLAGRLRRHWPGIGTDETHFRDTAHGFLAWALATLLTAFVLTSALSGIAREGASALAAHESASGSAPLASGLSTLDRGNALAAYRSWPMGYLIDGMLRPVADAPAPAAQNADTALTTVEQKQEIARIFLNSLPANGALSAEDSDYVTRIVAQRTGLSPADARARVTTTWTRLQDKTNQIDNAARAAADTARKATIHVTLWLFVSLLLGAFVASLMATVGARMREW</sequence>
<keyword evidence="1" id="KW-0812">Transmembrane</keyword>
<name>A0AAQ1JSY5_9BURK</name>
<evidence type="ECO:0000313" key="3">
    <source>
        <dbReference type="Proteomes" id="UP000183529"/>
    </source>
</evidence>
<evidence type="ECO:0008006" key="4">
    <source>
        <dbReference type="Google" id="ProtNLM"/>
    </source>
</evidence>
<reference evidence="2 3" key="1">
    <citation type="submission" date="2016-10" db="EMBL/GenBank/DDBJ databases">
        <authorList>
            <person name="Varghese N."/>
            <person name="Submissions S."/>
        </authorList>
    </citation>
    <scope>NUCLEOTIDE SEQUENCE [LARGE SCALE GENOMIC DNA]</scope>
    <source>
        <strain evidence="2 3">LMG 22274</strain>
    </source>
</reference>
<keyword evidence="1" id="KW-1133">Transmembrane helix</keyword>
<keyword evidence="1" id="KW-0472">Membrane</keyword>
<protein>
    <recommendedName>
        <fullName evidence="4">Transmembrane protein</fullName>
    </recommendedName>
</protein>
<feature type="transmembrane region" description="Helical" evidence="1">
    <location>
        <begin position="123"/>
        <end position="144"/>
    </location>
</feature>
<feature type="transmembrane region" description="Helical" evidence="1">
    <location>
        <begin position="78"/>
        <end position="102"/>
    </location>
</feature>
<feature type="transmembrane region" description="Helical" evidence="1">
    <location>
        <begin position="34"/>
        <end position="58"/>
    </location>
</feature>
<comment type="caution">
    <text evidence="2">The sequence shown here is derived from an EMBL/GenBank/DDBJ whole genome shotgun (WGS) entry which is preliminary data.</text>
</comment>
<organism evidence="2 3">
    <name type="scientific">Paraburkholderia tropica</name>
    <dbReference type="NCBI Taxonomy" id="92647"/>
    <lineage>
        <taxon>Bacteria</taxon>
        <taxon>Pseudomonadati</taxon>
        <taxon>Pseudomonadota</taxon>
        <taxon>Betaproteobacteria</taxon>
        <taxon>Burkholderiales</taxon>
        <taxon>Burkholderiaceae</taxon>
        <taxon>Paraburkholderia</taxon>
    </lineage>
</organism>
<dbReference type="AlphaFoldDB" id="A0AAQ1JSY5"/>
<accession>A0AAQ1JSY5</accession>
<evidence type="ECO:0000313" key="2">
    <source>
        <dbReference type="EMBL" id="SEJ27084.1"/>
    </source>
</evidence>
<dbReference type="EMBL" id="FNZM01000003">
    <property type="protein sequence ID" value="SEJ27084.1"/>
    <property type="molecule type" value="Genomic_DNA"/>
</dbReference>
<feature type="transmembrane region" description="Helical" evidence="1">
    <location>
        <begin position="298"/>
        <end position="319"/>
    </location>
</feature>
<gene>
    <name evidence="2" type="ORF">SAMN05216550_103402</name>
</gene>
<dbReference type="Proteomes" id="UP000183529">
    <property type="component" value="Unassembled WGS sequence"/>
</dbReference>
<proteinExistence type="predicted"/>
<dbReference type="RefSeq" id="WP_124263118.1">
    <property type="nucleotide sequence ID" value="NZ_JBCNMM010000003.1"/>
</dbReference>
<evidence type="ECO:0000256" key="1">
    <source>
        <dbReference type="SAM" id="Phobius"/>
    </source>
</evidence>